<evidence type="ECO:0000256" key="1">
    <source>
        <dbReference type="SAM" id="Phobius"/>
    </source>
</evidence>
<protein>
    <submittedName>
        <fullName evidence="2">Uncharacterized protein</fullName>
    </submittedName>
</protein>
<accession>A0A9D4GBK9</accession>
<proteinExistence type="predicted"/>
<dbReference type="AlphaFoldDB" id="A0A9D4GBK9"/>
<feature type="non-terminal residue" evidence="2">
    <location>
        <position position="1"/>
    </location>
</feature>
<reference evidence="2" key="1">
    <citation type="journal article" date="2019" name="bioRxiv">
        <title>The Genome of the Zebra Mussel, Dreissena polymorpha: A Resource for Invasive Species Research.</title>
        <authorList>
            <person name="McCartney M.A."/>
            <person name="Auch B."/>
            <person name="Kono T."/>
            <person name="Mallez S."/>
            <person name="Zhang Y."/>
            <person name="Obille A."/>
            <person name="Becker A."/>
            <person name="Abrahante J.E."/>
            <person name="Garbe J."/>
            <person name="Badalamenti J.P."/>
            <person name="Herman A."/>
            <person name="Mangelson H."/>
            <person name="Liachko I."/>
            <person name="Sullivan S."/>
            <person name="Sone E.D."/>
            <person name="Koren S."/>
            <person name="Silverstein K.A.T."/>
            <person name="Beckman K.B."/>
            <person name="Gohl D.M."/>
        </authorList>
    </citation>
    <scope>NUCLEOTIDE SEQUENCE</scope>
    <source>
        <strain evidence="2">Duluth1</strain>
        <tissue evidence="2">Whole animal</tissue>
    </source>
</reference>
<comment type="caution">
    <text evidence="2">The sequence shown here is derived from an EMBL/GenBank/DDBJ whole genome shotgun (WGS) entry which is preliminary data.</text>
</comment>
<sequence>NIYTIRLVLSRGLSVSNRVGILVGVIGVTVITVIIAIATACICKNRLKEHCLTKRTSRTSGNKDASTPDGSYAICIIDSSQSRNANQYQTLVDLDGRDYSILSACNAQRDNTTSAKISASGQTDVSTTNPEYVNLQLFTN</sequence>
<dbReference type="Proteomes" id="UP000828390">
    <property type="component" value="Unassembled WGS sequence"/>
</dbReference>
<evidence type="ECO:0000313" key="3">
    <source>
        <dbReference type="Proteomes" id="UP000828390"/>
    </source>
</evidence>
<keyword evidence="1" id="KW-0472">Membrane</keyword>
<dbReference type="EMBL" id="JAIWYP010000006">
    <property type="protein sequence ID" value="KAH3814201.1"/>
    <property type="molecule type" value="Genomic_DNA"/>
</dbReference>
<keyword evidence="1" id="KW-1133">Transmembrane helix</keyword>
<keyword evidence="3" id="KW-1185">Reference proteome</keyword>
<reference evidence="2" key="2">
    <citation type="submission" date="2020-11" db="EMBL/GenBank/DDBJ databases">
        <authorList>
            <person name="McCartney M.A."/>
            <person name="Auch B."/>
            <person name="Kono T."/>
            <person name="Mallez S."/>
            <person name="Becker A."/>
            <person name="Gohl D.M."/>
            <person name="Silverstein K.A.T."/>
            <person name="Koren S."/>
            <person name="Bechman K.B."/>
            <person name="Herman A."/>
            <person name="Abrahante J.E."/>
            <person name="Garbe J."/>
        </authorList>
    </citation>
    <scope>NUCLEOTIDE SEQUENCE</scope>
    <source>
        <strain evidence="2">Duluth1</strain>
        <tissue evidence="2">Whole animal</tissue>
    </source>
</reference>
<keyword evidence="1" id="KW-0812">Transmembrane</keyword>
<feature type="transmembrane region" description="Helical" evidence="1">
    <location>
        <begin position="20"/>
        <end position="43"/>
    </location>
</feature>
<organism evidence="2 3">
    <name type="scientific">Dreissena polymorpha</name>
    <name type="common">Zebra mussel</name>
    <name type="synonym">Mytilus polymorpha</name>
    <dbReference type="NCBI Taxonomy" id="45954"/>
    <lineage>
        <taxon>Eukaryota</taxon>
        <taxon>Metazoa</taxon>
        <taxon>Spiralia</taxon>
        <taxon>Lophotrochozoa</taxon>
        <taxon>Mollusca</taxon>
        <taxon>Bivalvia</taxon>
        <taxon>Autobranchia</taxon>
        <taxon>Heteroconchia</taxon>
        <taxon>Euheterodonta</taxon>
        <taxon>Imparidentia</taxon>
        <taxon>Neoheterodontei</taxon>
        <taxon>Myida</taxon>
        <taxon>Dreissenoidea</taxon>
        <taxon>Dreissenidae</taxon>
        <taxon>Dreissena</taxon>
    </lineage>
</organism>
<name>A0A9D4GBK9_DREPO</name>
<gene>
    <name evidence="2" type="ORF">DPMN_142695</name>
</gene>
<evidence type="ECO:0000313" key="2">
    <source>
        <dbReference type="EMBL" id="KAH3814201.1"/>
    </source>
</evidence>